<dbReference type="Proteomes" id="UP000050956">
    <property type="component" value="Unassembled WGS sequence"/>
</dbReference>
<dbReference type="EMBL" id="LDJM01000003">
    <property type="protein sequence ID" value="KRG79510.1"/>
    <property type="molecule type" value="Genomic_DNA"/>
</dbReference>
<comment type="caution">
    <text evidence="2">The sequence shown here is derived from an EMBL/GenBank/DDBJ whole genome shotgun (WGS) entry which is preliminary data.</text>
</comment>
<gene>
    <name evidence="2" type="ORF">ABB30_00820</name>
</gene>
<evidence type="ECO:0000313" key="3">
    <source>
        <dbReference type="Proteomes" id="UP000050956"/>
    </source>
</evidence>
<keyword evidence="3" id="KW-1185">Reference proteome</keyword>
<dbReference type="OrthoDB" id="6058047at2"/>
<sequence length="117" mass="12159">MSSDANDPLHASTQQFTGLAMRANRVLMETAESALGLQLGQLQHSASATGQFLDALSKGQDPAQLVPQGLQLAQDNLQRLGQTGHNLMDLGLRSGQQLAELARTGLGATPPSSGKPG</sequence>
<dbReference type="InterPro" id="IPR018968">
    <property type="entry name" value="Phasin"/>
</dbReference>
<accession>A0A0R0DCW5</accession>
<dbReference type="STRING" id="336566.ABB30_00820"/>
<dbReference type="PATRIC" id="fig|336566.3.peg.1833"/>
<dbReference type="Pfam" id="PF09361">
    <property type="entry name" value="Phasin_2"/>
    <property type="match status" value="1"/>
</dbReference>
<name>A0A0R0DCW5_9GAMM</name>
<proteinExistence type="predicted"/>
<dbReference type="AlphaFoldDB" id="A0A0R0DCW5"/>
<organism evidence="2 3">
    <name type="scientific">Stenotrophomonas ginsengisoli</name>
    <dbReference type="NCBI Taxonomy" id="336566"/>
    <lineage>
        <taxon>Bacteria</taxon>
        <taxon>Pseudomonadati</taxon>
        <taxon>Pseudomonadota</taxon>
        <taxon>Gammaproteobacteria</taxon>
        <taxon>Lysobacterales</taxon>
        <taxon>Lysobacteraceae</taxon>
        <taxon>Stenotrophomonas</taxon>
    </lineage>
</organism>
<evidence type="ECO:0000259" key="1">
    <source>
        <dbReference type="Pfam" id="PF09361"/>
    </source>
</evidence>
<dbReference type="RefSeq" id="WP_057636337.1">
    <property type="nucleotide sequence ID" value="NZ_LDJM01000003.1"/>
</dbReference>
<reference evidence="2 3" key="1">
    <citation type="submission" date="2015-05" db="EMBL/GenBank/DDBJ databases">
        <title>Genome sequencing and analysis of members of genus Stenotrophomonas.</title>
        <authorList>
            <person name="Patil P.P."/>
            <person name="Midha S."/>
            <person name="Patil P.B."/>
        </authorList>
    </citation>
    <scope>NUCLEOTIDE SEQUENCE [LARGE SCALE GENOMIC DNA]</scope>
    <source>
        <strain evidence="2 3">DSM 24757</strain>
    </source>
</reference>
<feature type="domain" description="Phasin" evidence="1">
    <location>
        <begin position="11"/>
        <end position="103"/>
    </location>
</feature>
<evidence type="ECO:0000313" key="2">
    <source>
        <dbReference type="EMBL" id="KRG79510.1"/>
    </source>
</evidence>
<protein>
    <recommendedName>
        <fullName evidence="1">Phasin domain-containing protein</fullName>
    </recommendedName>
</protein>